<reference evidence="2" key="3">
    <citation type="submission" date="2015-04" db="UniProtKB">
        <authorList>
            <consortium name="EnsemblPlants"/>
        </authorList>
    </citation>
    <scope>IDENTIFICATION</scope>
    <source>
        <strain evidence="2">cv. Jemalong A17</strain>
    </source>
</reference>
<protein>
    <submittedName>
        <fullName evidence="1 2">Uncharacterized protein</fullName>
    </submittedName>
</protein>
<reference evidence="1 3" key="2">
    <citation type="journal article" date="2014" name="BMC Genomics">
        <title>An improved genome release (version Mt4.0) for the model legume Medicago truncatula.</title>
        <authorList>
            <person name="Tang H."/>
            <person name="Krishnakumar V."/>
            <person name="Bidwell S."/>
            <person name="Rosen B."/>
            <person name="Chan A."/>
            <person name="Zhou S."/>
            <person name="Gentzbittel L."/>
            <person name="Childs K.L."/>
            <person name="Yandell M."/>
            <person name="Gundlach H."/>
            <person name="Mayer K.F."/>
            <person name="Schwartz D.C."/>
            <person name="Town C.D."/>
        </authorList>
    </citation>
    <scope>GENOME REANNOTATION</scope>
    <source>
        <strain evidence="2 3">cv. Jemalong A17</strain>
    </source>
</reference>
<dbReference type="EnsemblPlants" id="AES94947">
    <property type="protein sequence ID" value="AES94947"/>
    <property type="gene ID" value="MTR_5g020080"/>
</dbReference>
<organism evidence="1 3">
    <name type="scientific">Medicago truncatula</name>
    <name type="common">Barrel medic</name>
    <name type="synonym">Medicago tribuloides</name>
    <dbReference type="NCBI Taxonomy" id="3880"/>
    <lineage>
        <taxon>Eukaryota</taxon>
        <taxon>Viridiplantae</taxon>
        <taxon>Streptophyta</taxon>
        <taxon>Embryophyta</taxon>
        <taxon>Tracheophyta</taxon>
        <taxon>Spermatophyta</taxon>
        <taxon>Magnoliopsida</taxon>
        <taxon>eudicotyledons</taxon>
        <taxon>Gunneridae</taxon>
        <taxon>Pentapetalae</taxon>
        <taxon>rosids</taxon>
        <taxon>fabids</taxon>
        <taxon>Fabales</taxon>
        <taxon>Fabaceae</taxon>
        <taxon>Papilionoideae</taxon>
        <taxon>50 kb inversion clade</taxon>
        <taxon>NPAAA clade</taxon>
        <taxon>Hologalegina</taxon>
        <taxon>IRL clade</taxon>
        <taxon>Trifolieae</taxon>
        <taxon>Medicago</taxon>
    </lineage>
</organism>
<accession>G7KDJ6</accession>
<dbReference type="HOGENOM" id="CLU_2053130_0_0_1"/>
<sequence>MEIYMPMVVLFRNFIDLNFRASDLQSRGVNLFVLVSGSVSYGGGSLRKIVDPVLNHSDSTYDDDDRCISFRFVLCGEFWRINVDESRFRLTDSDVTHLGYCKYVYMMMKIGSFRVGIKWM</sequence>
<keyword evidence="3" id="KW-1185">Reference proteome</keyword>
<name>G7KDJ6_MEDTR</name>
<evidence type="ECO:0000313" key="1">
    <source>
        <dbReference type="EMBL" id="AES94947.2"/>
    </source>
</evidence>
<proteinExistence type="predicted"/>
<dbReference type="EMBL" id="CM001221">
    <property type="protein sequence ID" value="AES94947.2"/>
    <property type="molecule type" value="Genomic_DNA"/>
</dbReference>
<accession>A0A0C3XD62</accession>
<dbReference type="AlphaFoldDB" id="G7KDJ6"/>
<dbReference type="Proteomes" id="UP000002051">
    <property type="component" value="Chromosome 5"/>
</dbReference>
<evidence type="ECO:0000313" key="3">
    <source>
        <dbReference type="Proteomes" id="UP000002051"/>
    </source>
</evidence>
<gene>
    <name evidence="1" type="ordered locus">MTR_5g020080</name>
</gene>
<reference evidence="1 3" key="1">
    <citation type="journal article" date="2011" name="Nature">
        <title>The Medicago genome provides insight into the evolution of rhizobial symbioses.</title>
        <authorList>
            <person name="Young N.D."/>
            <person name="Debelle F."/>
            <person name="Oldroyd G.E."/>
            <person name="Geurts R."/>
            <person name="Cannon S.B."/>
            <person name="Udvardi M.K."/>
            <person name="Benedito V.A."/>
            <person name="Mayer K.F."/>
            <person name="Gouzy J."/>
            <person name="Schoof H."/>
            <person name="Van de Peer Y."/>
            <person name="Proost S."/>
            <person name="Cook D.R."/>
            <person name="Meyers B.C."/>
            <person name="Spannagl M."/>
            <person name="Cheung F."/>
            <person name="De Mita S."/>
            <person name="Krishnakumar V."/>
            <person name="Gundlach H."/>
            <person name="Zhou S."/>
            <person name="Mudge J."/>
            <person name="Bharti A.K."/>
            <person name="Murray J.D."/>
            <person name="Naoumkina M.A."/>
            <person name="Rosen B."/>
            <person name="Silverstein K.A."/>
            <person name="Tang H."/>
            <person name="Rombauts S."/>
            <person name="Zhao P.X."/>
            <person name="Zhou P."/>
            <person name="Barbe V."/>
            <person name="Bardou P."/>
            <person name="Bechner M."/>
            <person name="Bellec A."/>
            <person name="Berger A."/>
            <person name="Berges H."/>
            <person name="Bidwell S."/>
            <person name="Bisseling T."/>
            <person name="Choisne N."/>
            <person name="Couloux A."/>
            <person name="Denny R."/>
            <person name="Deshpande S."/>
            <person name="Dai X."/>
            <person name="Doyle J.J."/>
            <person name="Dudez A.M."/>
            <person name="Farmer A.D."/>
            <person name="Fouteau S."/>
            <person name="Franken C."/>
            <person name="Gibelin C."/>
            <person name="Gish J."/>
            <person name="Goldstein S."/>
            <person name="Gonzalez A.J."/>
            <person name="Green P.J."/>
            <person name="Hallab A."/>
            <person name="Hartog M."/>
            <person name="Hua A."/>
            <person name="Humphray S.J."/>
            <person name="Jeong D.H."/>
            <person name="Jing Y."/>
            <person name="Jocker A."/>
            <person name="Kenton S.M."/>
            <person name="Kim D.J."/>
            <person name="Klee K."/>
            <person name="Lai H."/>
            <person name="Lang C."/>
            <person name="Lin S."/>
            <person name="Macmil S.L."/>
            <person name="Magdelenat G."/>
            <person name="Matthews L."/>
            <person name="McCorrison J."/>
            <person name="Monaghan E.L."/>
            <person name="Mun J.H."/>
            <person name="Najar F.Z."/>
            <person name="Nicholson C."/>
            <person name="Noirot C."/>
            <person name="O'Bleness M."/>
            <person name="Paule C.R."/>
            <person name="Poulain J."/>
            <person name="Prion F."/>
            <person name="Qin B."/>
            <person name="Qu C."/>
            <person name="Retzel E.F."/>
            <person name="Riddle C."/>
            <person name="Sallet E."/>
            <person name="Samain S."/>
            <person name="Samson N."/>
            <person name="Sanders I."/>
            <person name="Saurat O."/>
            <person name="Scarpelli C."/>
            <person name="Schiex T."/>
            <person name="Segurens B."/>
            <person name="Severin A.J."/>
            <person name="Sherrier D.J."/>
            <person name="Shi R."/>
            <person name="Sims S."/>
            <person name="Singer S.R."/>
            <person name="Sinharoy S."/>
            <person name="Sterck L."/>
            <person name="Viollet A."/>
            <person name="Wang B.B."/>
            <person name="Wang K."/>
            <person name="Wang M."/>
            <person name="Wang X."/>
            <person name="Warfsmann J."/>
            <person name="Weissenbach J."/>
            <person name="White D.D."/>
            <person name="White J.D."/>
            <person name="Wiley G.B."/>
            <person name="Wincker P."/>
            <person name="Xing Y."/>
            <person name="Yang L."/>
            <person name="Yao Z."/>
            <person name="Ying F."/>
            <person name="Zhai J."/>
            <person name="Zhou L."/>
            <person name="Zuber A."/>
            <person name="Denarie J."/>
            <person name="Dixon R.A."/>
            <person name="May G.D."/>
            <person name="Schwartz D.C."/>
            <person name="Rogers J."/>
            <person name="Quetier F."/>
            <person name="Town C.D."/>
            <person name="Roe B.A."/>
        </authorList>
    </citation>
    <scope>NUCLEOTIDE SEQUENCE [LARGE SCALE GENOMIC DNA]</scope>
    <source>
        <strain evidence="1">A17</strain>
        <strain evidence="2 3">cv. Jemalong A17</strain>
    </source>
</reference>
<evidence type="ECO:0000313" key="2">
    <source>
        <dbReference type="EnsemblPlants" id="AES94947"/>
    </source>
</evidence>